<dbReference type="SUPFAM" id="SSF51735">
    <property type="entry name" value="NAD(P)-binding Rossmann-fold domains"/>
    <property type="match status" value="1"/>
</dbReference>
<dbReference type="GeneID" id="87810898"/>
<dbReference type="PANTHER" id="PTHR47706:SF9">
    <property type="entry name" value="NMRA-LIKE DOMAIN-CONTAINING PROTEIN-RELATED"/>
    <property type="match status" value="1"/>
</dbReference>
<organism evidence="4 5">
    <name type="scientific">Vanrija pseudolonga</name>
    <dbReference type="NCBI Taxonomy" id="143232"/>
    <lineage>
        <taxon>Eukaryota</taxon>
        <taxon>Fungi</taxon>
        <taxon>Dikarya</taxon>
        <taxon>Basidiomycota</taxon>
        <taxon>Agaricomycotina</taxon>
        <taxon>Tremellomycetes</taxon>
        <taxon>Trichosporonales</taxon>
        <taxon>Trichosporonaceae</taxon>
        <taxon>Vanrija</taxon>
    </lineage>
</organism>
<evidence type="ECO:0000256" key="1">
    <source>
        <dbReference type="ARBA" id="ARBA00022857"/>
    </source>
</evidence>
<evidence type="ECO:0000313" key="5">
    <source>
        <dbReference type="Proteomes" id="UP000827549"/>
    </source>
</evidence>
<protein>
    <submittedName>
        <fullName evidence="4">Isoflavone reductase IRL1</fullName>
    </submittedName>
</protein>
<keyword evidence="5" id="KW-1185">Reference proteome</keyword>
<sequence>MPSRTVALLGATGTLGSNLLTQLAAAHAAGKLRLVVLHRASSDTSSVPAGVEKRVLDPAAASEADVHAALKGVEVLVVSTPGTAAGEPFLRALASLTPALTAYIPSWFTANWTAEEEVDPAKQYIVSKAALRRKAEDLGLPVTTIRNGLFEDSFFGGFGVNAVDNKLTLYGDALSAKFSFSSLPYIGAAVAQIVTLPKLESKYTVVEAEFTGAQLAAALEKKHGKAPTVSKFTDEDVAAAVAKGPGPGLGAGWRTHWGKGHWTSPNRFDPEGVAPRTVEQGIELAIEQNLGAGAAW</sequence>
<dbReference type="RefSeq" id="XP_062630231.1">
    <property type="nucleotide sequence ID" value="XM_062774247.1"/>
</dbReference>
<dbReference type="PANTHER" id="PTHR47706">
    <property type="entry name" value="NMRA-LIKE FAMILY PROTEIN"/>
    <property type="match status" value="1"/>
</dbReference>
<dbReference type="Pfam" id="PF05368">
    <property type="entry name" value="NmrA"/>
    <property type="match status" value="1"/>
</dbReference>
<accession>A0AAF0YCJ0</accession>
<dbReference type="AlphaFoldDB" id="A0AAF0YCJ0"/>
<dbReference type="InterPro" id="IPR008030">
    <property type="entry name" value="NmrA-like"/>
</dbReference>
<dbReference type="InterPro" id="IPR051609">
    <property type="entry name" value="NmrA/Isoflavone_reductase-like"/>
</dbReference>
<feature type="domain" description="NmrA-like" evidence="3">
    <location>
        <begin position="3"/>
        <end position="229"/>
    </location>
</feature>
<dbReference type="Gene3D" id="3.90.25.10">
    <property type="entry name" value="UDP-galactose 4-epimerase, domain 1"/>
    <property type="match status" value="1"/>
</dbReference>
<evidence type="ECO:0000259" key="3">
    <source>
        <dbReference type="Pfam" id="PF05368"/>
    </source>
</evidence>
<evidence type="ECO:0000313" key="4">
    <source>
        <dbReference type="EMBL" id="WOO84205.1"/>
    </source>
</evidence>
<dbReference type="Proteomes" id="UP000827549">
    <property type="component" value="Chromosome 5"/>
</dbReference>
<dbReference type="InterPro" id="IPR036291">
    <property type="entry name" value="NAD(P)-bd_dom_sf"/>
</dbReference>
<dbReference type="EMBL" id="CP086718">
    <property type="protein sequence ID" value="WOO84205.1"/>
    <property type="molecule type" value="Genomic_DNA"/>
</dbReference>
<dbReference type="Gene3D" id="3.40.50.720">
    <property type="entry name" value="NAD(P)-binding Rossmann-like Domain"/>
    <property type="match status" value="1"/>
</dbReference>
<keyword evidence="1" id="KW-0521">NADP</keyword>
<gene>
    <name evidence="4" type="primary">IRL1</name>
    <name evidence="4" type="ORF">LOC62_05G007726</name>
</gene>
<evidence type="ECO:0000256" key="2">
    <source>
        <dbReference type="ARBA" id="ARBA00023002"/>
    </source>
</evidence>
<dbReference type="GO" id="GO:0016491">
    <property type="term" value="F:oxidoreductase activity"/>
    <property type="evidence" value="ECO:0007669"/>
    <property type="project" value="UniProtKB-KW"/>
</dbReference>
<keyword evidence="2" id="KW-0560">Oxidoreductase</keyword>
<reference evidence="4" key="1">
    <citation type="submission" date="2023-10" db="EMBL/GenBank/DDBJ databases">
        <authorList>
            <person name="Noh H."/>
        </authorList>
    </citation>
    <scope>NUCLEOTIDE SEQUENCE</scope>
    <source>
        <strain evidence="4">DUCC4014</strain>
    </source>
</reference>
<proteinExistence type="predicted"/>
<name>A0AAF0YCJ0_9TREE</name>